<dbReference type="Proteomes" id="UP000053201">
    <property type="component" value="Unassembled WGS sequence"/>
</dbReference>
<dbReference type="GeneID" id="27691995"/>
<protein>
    <recommendedName>
        <fullName evidence="2">Complex 1 LYR protein domain-containing protein</fullName>
    </recommendedName>
</protein>
<evidence type="ECO:0000256" key="1">
    <source>
        <dbReference type="ARBA" id="ARBA00009508"/>
    </source>
</evidence>
<dbReference type="InterPro" id="IPR008011">
    <property type="entry name" value="Complex1_LYR_dom"/>
</dbReference>
<dbReference type="STRING" id="645134.A0A0L0HVW4"/>
<dbReference type="GO" id="GO:0016226">
    <property type="term" value="P:iron-sulfur cluster assembly"/>
    <property type="evidence" value="ECO:0007669"/>
    <property type="project" value="InterPro"/>
</dbReference>
<dbReference type="CDD" id="cd20264">
    <property type="entry name" value="Complex1_LYR_LYRM4"/>
    <property type="match status" value="1"/>
</dbReference>
<keyword evidence="4" id="KW-1185">Reference proteome</keyword>
<dbReference type="InParanoid" id="A0A0L0HVW4"/>
<dbReference type="RefSeq" id="XP_016613079.1">
    <property type="nucleotide sequence ID" value="XM_016757013.1"/>
</dbReference>
<dbReference type="FunCoup" id="A0A0L0HVW4">
    <property type="interactions" value="144"/>
</dbReference>
<feature type="domain" description="Complex 1 LYR protein" evidence="2">
    <location>
        <begin position="48"/>
        <end position="106"/>
    </location>
</feature>
<comment type="similarity">
    <text evidence="1">Belongs to the complex I LYR family.</text>
</comment>
<dbReference type="InterPro" id="IPR051522">
    <property type="entry name" value="ISC_assembly_LYR"/>
</dbReference>
<organism evidence="3 4">
    <name type="scientific">Spizellomyces punctatus (strain DAOM BR117)</name>
    <dbReference type="NCBI Taxonomy" id="645134"/>
    <lineage>
        <taxon>Eukaryota</taxon>
        <taxon>Fungi</taxon>
        <taxon>Fungi incertae sedis</taxon>
        <taxon>Chytridiomycota</taxon>
        <taxon>Chytridiomycota incertae sedis</taxon>
        <taxon>Chytridiomycetes</taxon>
        <taxon>Spizellomycetales</taxon>
        <taxon>Spizellomycetaceae</taxon>
        <taxon>Spizellomyces</taxon>
    </lineage>
</organism>
<sequence>MLALSSNHRAITMSFISVTSKSLASMTVCRTFLRSLTSASSPASPTKRQIISLYRDLIRSSRVFASHNYRDYIHRRAQDAFRKNATETDPKRIQALYERGKRDLEVARRQGWLNAQFRADKSVVDR</sequence>
<evidence type="ECO:0000313" key="4">
    <source>
        <dbReference type="Proteomes" id="UP000053201"/>
    </source>
</evidence>
<dbReference type="eggNOG" id="KOG3801">
    <property type="taxonomic scope" value="Eukaryota"/>
</dbReference>
<dbReference type="PANTHER" id="PTHR13166:SF7">
    <property type="entry name" value="LYR MOTIF-CONTAINING PROTEIN 4"/>
    <property type="match status" value="1"/>
</dbReference>
<proteinExistence type="inferred from homology"/>
<dbReference type="AlphaFoldDB" id="A0A0L0HVW4"/>
<dbReference type="GO" id="GO:1990221">
    <property type="term" value="C:L-cysteine desulfurase complex"/>
    <property type="evidence" value="ECO:0007669"/>
    <property type="project" value="TreeGrafter"/>
</dbReference>
<dbReference type="VEuPathDB" id="FungiDB:SPPG_08870"/>
<accession>A0A0L0HVW4</accession>
<reference evidence="3 4" key="1">
    <citation type="submission" date="2009-08" db="EMBL/GenBank/DDBJ databases">
        <title>The Genome Sequence of Spizellomyces punctatus strain DAOM BR117.</title>
        <authorList>
            <consortium name="The Broad Institute Genome Sequencing Platform"/>
            <person name="Russ C."/>
            <person name="Cuomo C."/>
            <person name="Shea T."/>
            <person name="Young S.K."/>
            <person name="Zeng Q."/>
            <person name="Koehrsen M."/>
            <person name="Haas B."/>
            <person name="Borodovsky M."/>
            <person name="Guigo R."/>
            <person name="Alvarado L."/>
            <person name="Berlin A."/>
            <person name="Bochicchio J."/>
            <person name="Borenstein D."/>
            <person name="Chapman S."/>
            <person name="Chen Z."/>
            <person name="Engels R."/>
            <person name="Freedman E."/>
            <person name="Gellesch M."/>
            <person name="Goldberg J."/>
            <person name="Griggs A."/>
            <person name="Gujja S."/>
            <person name="Heiman D."/>
            <person name="Hepburn T."/>
            <person name="Howarth C."/>
            <person name="Jen D."/>
            <person name="Larson L."/>
            <person name="Lewis B."/>
            <person name="Mehta T."/>
            <person name="Park D."/>
            <person name="Pearson M."/>
            <person name="Roberts A."/>
            <person name="Saif S."/>
            <person name="Shenoy N."/>
            <person name="Sisk P."/>
            <person name="Stolte C."/>
            <person name="Sykes S."/>
            <person name="Thomson T."/>
            <person name="Walk T."/>
            <person name="White J."/>
            <person name="Yandava C."/>
            <person name="Burger G."/>
            <person name="Gray M.W."/>
            <person name="Holland P.W.H."/>
            <person name="King N."/>
            <person name="Lang F.B.F."/>
            <person name="Roger A.J."/>
            <person name="Ruiz-Trillo I."/>
            <person name="Lander E."/>
            <person name="Nusbaum C."/>
        </authorList>
    </citation>
    <scope>NUCLEOTIDE SEQUENCE [LARGE SCALE GENOMIC DNA]</scope>
    <source>
        <strain evidence="3 4">DAOM BR117</strain>
    </source>
</reference>
<dbReference type="Pfam" id="PF05347">
    <property type="entry name" value="Complex1_LYR"/>
    <property type="match status" value="1"/>
</dbReference>
<dbReference type="EMBL" id="KQ257450">
    <property type="protein sequence ID" value="KND05040.1"/>
    <property type="molecule type" value="Genomic_DNA"/>
</dbReference>
<evidence type="ECO:0000313" key="3">
    <source>
        <dbReference type="EMBL" id="KND05040.1"/>
    </source>
</evidence>
<evidence type="ECO:0000259" key="2">
    <source>
        <dbReference type="Pfam" id="PF05347"/>
    </source>
</evidence>
<dbReference type="OMA" id="YTTDKLV"/>
<dbReference type="GO" id="GO:0005739">
    <property type="term" value="C:mitochondrion"/>
    <property type="evidence" value="ECO:0007669"/>
    <property type="project" value="TreeGrafter"/>
</dbReference>
<dbReference type="OrthoDB" id="275715at2759"/>
<name>A0A0L0HVW4_SPIPD</name>
<dbReference type="InterPro" id="IPR045297">
    <property type="entry name" value="Complex1_LYR_LYRM4"/>
</dbReference>
<dbReference type="PANTHER" id="PTHR13166">
    <property type="entry name" value="PROTEIN C6ORF149"/>
    <property type="match status" value="1"/>
</dbReference>
<gene>
    <name evidence="3" type="ORF">SPPG_08870</name>
</gene>